<feature type="transmembrane region" description="Helical" evidence="6">
    <location>
        <begin position="38"/>
        <end position="61"/>
    </location>
</feature>
<feature type="transmembrane region" description="Helical" evidence="6">
    <location>
        <begin position="743"/>
        <end position="763"/>
    </location>
</feature>
<evidence type="ECO:0000256" key="3">
    <source>
        <dbReference type="ARBA" id="ARBA00022989"/>
    </source>
</evidence>
<proteinExistence type="predicted"/>
<dbReference type="Pfam" id="PF03547">
    <property type="entry name" value="Mem_trans"/>
    <property type="match status" value="1"/>
</dbReference>
<evidence type="ECO:0000313" key="8">
    <source>
        <dbReference type="Proteomes" id="UP000030693"/>
    </source>
</evidence>
<dbReference type="RefSeq" id="XP_009495741.1">
    <property type="nucleotide sequence ID" value="XM_009497466.1"/>
</dbReference>
<feature type="transmembrane region" description="Helical" evidence="6">
    <location>
        <begin position="73"/>
        <end position="94"/>
    </location>
</feature>
<evidence type="ECO:0000256" key="4">
    <source>
        <dbReference type="ARBA" id="ARBA00023136"/>
    </source>
</evidence>
<gene>
    <name evidence="7" type="ORF">H696_03596</name>
</gene>
<keyword evidence="8" id="KW-1185">Reference proteome</keyword>
<dbReference type="OMA" id="WAHINAR"/>
<accession>A0A058Z792</accession>
<sequence length="839" mass="87745">MADTSILAGLPAANTLIETVLSASSGSSGGLPLEYLPFVGLTTMSVFKVYFSIIIGAFLSFRGFFTLQISRHVSAINYHVTLPCLFFGSIIRALETSPLSVISLIVPIALIYHLLLFLLGMLLRKVLNPPRTFRWGMVVCMLLGNVGDLIFALVTSVCGFVPPFAPGDDTRVFGFAAMYSMVATIISFTVADALLEVDAQELPRVRRELARAMLDEALAELSHKVPGAEASSLIRDEEDLVETVRLSMVGGEQRARRSMAIAASIARGHNTTPGPTLAEVTTVAPRFRPANPSEMDPQSRASFASIRSRHSGFDETGALTAAGGPFSPARTSMAMGFSPVLAAGGSGFASPGPGVATLGPDSLAGSHGYMLDSAPLRSSFAAMHHPGAYHHHPQHRRMSAASSARVSMSDMSASAELSHLQAAHEHSLMLRDLDDEFGHLPMHEDLADEGADGGRGSGSGLQRGWAIVVSGTRAAGKRAWEMAQMPPNLTMICALVIGLIPGFRRLFVAPADSLAVAGGSEFGPALGWVLSATDLTGQAAVPLGLMIVGAALERFVRAEVARYQRQRAAASEIAAGVAAASLDTQAADTNPLMAGSTGHPGDNLFPEEDDEDAFPMADLSSPSSGMGYPRAGDDDRLAEVKGSGGPSGGKDASRSSPSGSSAVTTIADGSPHSVGGNSSAEASAPGSMPLPPAFGDTGKNHQTLMLQQAGAGADIDLLVERLVLPCGTPLAEFEARIPLSSTLIFSLTKVLVMPVVSFFLVLGLRRLGIIPASDIPLQLLLYLNMTVPAATAALLVSQLKGGDGQNIAGIMAIQFLVVIFSFSFGIPLVLRLLLSIEGW</sequence>
<keyword evidence="4 6" id="KW-0472">Membrane</keyword>
<comment type="subcellular location">
    <subcellularLocation>
        <location evidence="1">Membrane</location>
        <topology evidence="1">Multi-pass membrane protein</topology>
    </subcellularLocation>
</comment>
<feature type="transmembrane region" description="Helical" evidence="6">
    <location>
        <begin position="100"/>
        <end position="123"/>
    </location>
</feature>
<name>A0A058Z792_FONAL</name>
<dbReference type="STRING" id="691883.A0A058Z792"/>
<dbReference type="OrthoDB" id="435607at2759"/>
<dbReference type="GO" id="GO:0016020">
    <property type="term" value="C:membrane"/>
    <property type="evidence" value="ECO:0007669"/>
    <property type="project" value="UniProtKB-SubCell"/>
</dbReference>
<evidence type="ECO:0000313" key="7">
    <source>
        <dbReference type="EMBL" id="KCV70135.1"/>
    </source>
</evidence>
<dbReference type="PANTHER" id="PTHR31419">
    <property type="entry name" value="PROTEIN PIN-LIKES 2"/>
    <property type="match status" value="1"/>
</dbReference>
<evidence type="ECO:0000256" key="2">
    <source>
        <dbReference type="ARBA" id="ARBA00022692"/>
    </source>
</evidence>
<dbReference type="Proteomes" id="UP000030693">
    <property type="component" value="Unassembled WGS sequence"/>
</dbReference>
<dbReference type="PANTHER" id="PTHR31419:SF1">
    <property type="entry name" value="PROTEIN PIN-LIKES 6"/>
    <property type="match status" value="1"/>
</dbReference>
<dbReference type="AlphaFoldDB" id="A0A058Z792"/>
<dbReference type="EMBL" id="KB932205">
    <property type="protein sequence ID" value="KCV70135.1"/>
    <property type="molecule type" value="Genomic_DNA"/>
</dbReference>
<feature type="transmembrane region" description="Helical" evidence="6">
    <location>
        <begin position="808"/>
        <end position="830"/>
    </location>
</feature>
<dbReference type="InterPro" id="IPR039305">
    <property type="entry name" value="PILS2/6"/>
</dbReference>
<protein>
    <submittedName>
        <fullName evidence="7">Uncharacterized protein</fullName>
    </submittedName>
</protein>
<keyword evidence="2 6" id="KW-0812">Transmembrane</keyword>
<reference evidence="7" key="1">
    <citation type="submission" date="2013-04" db="EMBL/GenBank/DDBJ databases">
        <title>The Genome Sequence of Fonticula alba ATCC 38817.</title>
        <authorList>
            <consortium name="The Broad Institute Genomics Platform"/>
            <person name="Russ C."/>
            <person name="Cuomo C."/>
            <person name="Burger G."/>
            <person name="Gray M.W."/>
            <person name="Holland P.W.H."/>
            <person name="King N."/>
            <person name="Lang F.B.F."/>
            <person name="Roger A.J."/>
            <person name="Ruiz-Trillo I."/>
            <person name="Brown M."/>
            <person name="Walker B."/>
            <person name="Young S."/>
            <person name="Zeng Q."/>
            <person name="Gargeya S."/>
            <person name="Fitzgerald M."/>
            <person name="Haas B."/>
            <person name="Abouelleil A."/>
            <person name="Allen A.W."/>
            <person name="Alvarado L."/>
            <person name="Arachchi H.M."/>
            <person name="Berlin A.M."/>
            <person name="Chapman S.B."/>
            <person name="Gainer-Dewar J."/>
            <person name="Goldberg J."/>
            <person name="Griggs A."/>
            <person name="Gujja S."/>
            <person name="Hansen M."/>
            <person name="Howarth C."/>
            <person name="Imamovic A."/>
            <person name="Ireland A."/>
            <person name="Larimer J."/>
            <person name="McCowan C."/>
            <person name="Murphy C."/>
            <person name="Pearson M."/>
            <person name="Poon T.W."/>
            <person name="Priest M."/>
            <person name="Roberts A."/>
            <person name="Saif S."/>
            <person name="Shea T."/>
            <person name="Sisk P."/>
            <person name="Sykes S."/>
            <person name="Wortman J."/>
            <person name="Nusbaum C."/>
            <person name="Birren B."/>
        </authorList>
    </citation>
    <scope>NUCLEOTIDE SEQUENCE [LARGE SCALE GENOMIC DNA]</scope>
    <source>
        <strain evidence="7">ATCC 38817</strain>
    </source>
</reference>
<evidence type="ECO:0000256" key="5">
    <source>
        <dbReference type="SAM" id="MobiDB-lite"/>
    </source>
</evidence>
<keyword evidence="3 6" id="KW-1133">Transmembrane helix</keyword>
<feature type="transmembrane region" description="Helical" evidence="6">
    <location>
        <begin position="135"/>
        <end position="164"/>
    </location>
</feature>
<feature type="transmembrane region" description="Helical" evidence="6">
    <location>
        <begin position="775"/>
        <end position="796"/>
    </location>
</feature>
<feature type="region of interest" description="Disordered" evidence="5">
    <location>
        <begin position="589"/>
        <end position="699"/>
    </location>
</feature>
<organism evidence="7">
    <name type="scientific">Fonticula alba</name>
    <name type="common">Slime mold</name>
    <dbReference type="NCBI Taxonomy" id="691883"/>
    <lineage>
        <taxon>Eukaryota</taxon>
        <taxon>Rotosphaerida</taxon>
        <taxon>Fonticulaceae</taxon>
        <taxon>Fonticula</taxon>
    </lineage>
</organism>
<dbReference type="GeneID" id="20528321"/>
<dbReference type="GO" id="GO:0055085">
    <property type="term" value="P:transmembrane transport"/>
    <property type="evidence" value="ECO:0007669"/>
    <property type="project" value="InterPro"/>
</dbReference>
<evidence type="ECO:0000256" key="1">
    <source>
        <dbReference type="ARBA" id="ARBA00004141"/>
    </source>
</evidence>
<dbReference type="InterPro" id="IPR004776">
    <property type="entry name" value="Mem_transp_PIN-like"/>
</dbReference>
<evidence type="ECO:0000256" key="6">
    <source>
        <dbReference type="SAM" id="Phobius"/>
    </source>
</evidence>